<dbReference type="Proteomes" id="UP000479000">
    <property type="component" value="Unassembled WGS sequence"/>
</dbReference>
<proteinExistence type="predicted"/>
<feature type="compositionally biased region" description="Polar residues" evidence="1">
    <location>
        <begin position="39"/>
        <end position="48"/>
    </location>
</feature>
<feature type="region of interest" description="Disordered" evidence="1">
    <location>
        <begin position="33"/>
        <end position="54"/>
    </location>
</feature>
<dbReference type="EMBL" id="CADCXU010023040">
    <property type="protein sequence ID" value="CAB0010474.1"/>
    <property type="molecule type" value="Genomic_DNA"/>
</dbReference>
<protein>
    <submittedName>
        <fullName evidence="2">Uncharacterized protein</fullName>
    </submittedName>
</protein>
<reference evidence="2 3" key="1">
    <citation type="submission" date="2020-02" db="EMBL/GenBank/DDBJ databases">
        <authorList>
            <person name="Ferguson B K."/>
        </authorList>
    </citation>
    <scope>NUCLEOTIDE SEQUENCE [LARGE SCALE GENOMIC DNA]</scope>
</reference>
<keyword evidence="3" id="KW-1185">Reference proteome</keyword>
<evidence type="ECO:0000313" key="3">
    <source>
        <dbReference type="Proteomes" id="UP000479000"/>
    </source>
</evidence>
<name>A0A6H5H4I2_9HEMI</name>
<gene>
    <name evidence="2" type="ORF">NTEN_LOCUS15518</name>
</gene>
<organism evidence="2 3">
    <name type="scientific">Nesidiocoris tenuis</name>
    <dbReference type="NCBI Taxonomy" id="355587"/>
    <lineage>
        <taxon>Eukaryota</taxon>
        <taxon>Metazoa</taxon>
        <taxon>Ecdysozoa</taxon>
        <taxon>Arthropoda</taxon>
        <taxon>Hexapoda</taxon>
        <taxon>Insecta</taxon>
        <taxon>Pterygota</taxon>
        <taxon>Neoptera</taxon>
        <taxon>Paraneoptera</taxon>
        <taxon>Hemiptera</taxon>
        <taxon>Heteroptera</taxon>
        <taxon>Panheteroptera</taxon>
        <taxon>Cimicomorpha</taxon>
        <taxon>Miridae</taxon>
        <taxon>Dicyphina</taxon>
        <taxon>Nesidiocoris</taxon>
    </lineage>
</organism>
<sequence length="122" mass="13336">MSARIIIFALLSRKQKFLLKVAIVPSVKDKDGIRRQRRMSSPTDTWQVSRAPGATSRQQIPHLVSDSILVIDEASGSFNAWKHPYRKSEGGPFRMAAASVLPPGLIGLCTCFGARDLSAEGL</sequence>
<accession>A0A6H5H4I2</accession>
<evidence type="ECO:0000313" key="2">
    <source>
        <dbReference type="EMBL" id="CAB0010474.1"/>
    </source>
</evidence>
<dbReference type="AlphaFoldDB" id="A0A6H5H4I2"/>
<evidence type="ECO:0000256" key="1">
    <source>
        <dbReference type="SAM" id="MobiDB-lite"/>
    </source>
</evidence>